<dbReference type="Proteomes" id="UP000325141">
    <property type="component" value="Unassembled WGS sequence"/>
</dbReference>
<organism evidence="7 8">
    <name type="scientific">Paenimyroides baculatum</name>
    <dbReference type="NCBI Taxonomy" id="2608000"/>
    <lineage>
        <taxon>Bacteria</taxon>
        <taxon>Pseudomonadati</taxon>
        <taxon>Bacteroidota</taxon>
        <taxon>Flavobacteriia</taxon>
        <taxon>Flavobacteriales</taxon>
        <taxon>Flavobacteriaceae</taxon>
        <taxon>Paenimyroides</taxon>
    </lineage>
</organism>
<feature type="transmembrane region" description="Helical" evidence="5">
    <location>
        <begin position="43"/>
        <end position="67"/>
    </location>
</feature>
<dbReference type="InterPro" id="IPR009908">
    <property type="entry name" value="Methylamine_util_MauE"/>
</dbReference>
<dbReference type="GO" id="GO:0030416">
    <property type="term" value="P:methylamine metabolic process"/>
    <property type="evidence" value="ECO:0007669"/>
    <property type="project" value="InterPro"/>
</dbReference>
<feature type="transmembrane region" description="Helical" evidence="5">
    <location>
        <begin position="74"/>
        <end position="97"/>
    </location>
</feature>
<proteinExistence type="predicted"/>
<keyword evidence="4 5" id="KW-0472">Membrane</keyword>
<reference evidence="7 8" key="1">
    <citation type="submission" date="2019-09" db="EMBL/GenBank/DDBJ databases">
        <title>Genome sequence and assembly of Flavobacterium sp.</title>
        <authorList>
            <person name="Chhetri G."/>
        </authorList>
    </citation>
    <scope>NUCLEOTIDE SEQUENCE [LARGE SCALE GENOMIC DNA]</scope>
    <source>
        <strain evidence="7 8">SNL9</strain>
    </source>
</reference>
<feature type="transmembrane region" description="Helical" evidence="5">
    <location>
        <begin position="12"/>
        <end position="31"/>
    </location>
</feature>
<comment type="subcellular location">
    <subcellularLocation>
        <location evidence="1">Membrane</location>
        <topology evidence="1">Multi-pass membrane protein</topology>
    </subcellularLocation>
</comment>
<evidence type="ECO:0000256" key="5">
    <source>
        <dbReference type="SAM" id="Phobius"/>
    </source>
</evidence>
<feature type="transmembrane region" description="Helical" evidence="5">
    <location>
        <begin position="117"/>
        <end position="137"/>
    </location>
</feature>
<evidence type="ECO:0000259" key="6">
    <source>
        <dbReference type="Pfam" id="PF07291"/>
    </source>
</evidence>
<protein>
    <recommendedName>
        <fullName evidence="6">Methylamine utilisation protein MauE domain-containing protein</fullName>
    </recommendedName>
</protein>
<evidence type="ECO:0000313" key="8">
    <source>
        <dbReference type="Proteomes" id="UP000325141"/>
    </source>
</evidence>
<accession>A0A5M6CK64</accession>
<evidence type="ECO:0000256" key="4">
    <source>
        <dbReference type="ARBA" id="ARBA00023136"/>
    </source>
</evidence>
<comment type="caution">
    <text evidence="7">The sequence shown here is derived from an EMBL/GenBank/DDBJ whole genome shotgun (WGS) entry which is preliminary data.</text>
</comment>
<evidence type="ECO:0000313" key="7">
    <source>
        <dbReference type="EMBL" id="KAA5535598.1"/>
    </source>
</evidence>
<feature type="domain" description="Methylamine utilisation protein MauE" evidence="6">
    <location>
        <begin position="11"/>
        <end position="132"/>
    </location>
</feature>
<evidence type="ECO:0000256" key="2">
    <source>
        <dbReference type="ARBA" id="ARBA00022692"/>
    </source>
</evidence>
<sequence>MRNILSISRKAVIYFFIILFVYAAVSKLADFENFRVQVAQSPLLSAFATFIAYTTVIGELVIALMLCFQKSRLLGLYLFLGFMTAFTVYIFLILNYSPFVPCSCGGVLEDLGWWEHLWFNGVVCLVTVIIILLSNHFNFCLDTKVTKNQDSIF</sequence>
<dbReference type="Pfam" id="PF07291">
    <property type="entry name" value="MauE"/>
    <property type="match status" value="1"/>
</dbReference>
<dbReference type="EMBL" id="VWSG01000004">
    <property type="protein sequence ID" value="KAA5535598.1"/>
    <property type="molecule type" value="Genomic_DNA"/>
</dbReference>
<name>A0A5M6CK64_9FLAO</name>
<dbReference type="RefSeq" id="WP_150011784.1">
    <property type="nucleotide sequence ID" value="NZ_VWSG01000004.1"/>
</dbReference>
<keyword evidence="8" id="KW-1185">Reference proteome</keyword>
<gene>
    <name evidence="7" type="ORF">F0460_07400</name>
</gene>
<evidence type="ECO:0000256" key="3">
    <source>
        <dbReference type="ARBA" id="ARBA00022989"/>
    </source>
</evidence>
<keyword evidence="3 5" id="KW-1133">Transmembrane helix</keyword>
<dbReference type="AlphaFoldDB" id="A0A5M6CK64"/>
<keyword evidence="2 5" id="KW-0812">Transmembrane</keyword>
<evidence type="ECO:0000256" key="1">
    <source>
        <dbReference type="ARBA" id="ARBA00004141"/>
    </source>
</evidence>
<dbReference type="GO" id="GO:0016020">
    <property type="term" value="C:membrane"/>
    <property type="evidence" value="ECO:0007669"/>
    <property type="project" value="UniProtKB-SubCell"/>
</dbReference>